<evidence type="ECO:0000259" key="1">
    <source>
        <dbReference type="Pfam" id="PF16179"/>
    </source>
</evidence>
<protein>
    <submittedName>
        <fullName evidence="3">Nuclear factor of activated T-cells, cytoplasmic 1-like isoform X2</fullName>
    </submittedName>
</protein>
<evidence type="ECO:0000313" key="2">
    <source>
        <dbReference type="Proteomes" id="UP000245341"/>
    </source>
</evidence>
<dbReference type="PANTHER" id="PTHR12533:SF5">
    <property type="entry name" value="NUCLEAR FACTOR OF ACTIVATED T-CELLS, CYTOPLASMIC 1"/>
    <property type="match status" value="1"/>
</dbReference>
<dbReference type="GO" id="GO:0000978">
    <property type="term" value="F:RNA polymerase II cis-regulatory region sequence-specific DNA binding"/>
    <property type="evidence" value="ECO:0007669"/>
    <property type="project" value="TreeGrafter"/>
</dbReference>
<dbReference type="AlphaFoldDB" id="A0A7F8QE67"/>
<evidence type="ECO:0000313" key="3">
    <source>
        <dbReference type="RefSeq" id="XP_030878543.1"/>
    </source>
</evidence>
<dbReference type="GeneID" id="115938717"/>
<dbReference type="InterPro" id="IPR014756">
    <property type="entry name" value="Ig_E-set"/>
</dbReference>
<dbReference type="GO" id="GO:0005667">
    <property type="term" value="C:transcription regulator complex"/>
    <property type="evidence" value="ECO:0007669"/>
    <property type="project" value="TreeGrafter"/>
</dbReference>
<dbReference type="Gene3D" id="2.60.40.10">
    <property type="entry name" value="Immunoglobulins"/>
    <property type="match status" value="1"/>
</dbReference>
<name>A0A7F8QE67_LEPWE</name>
<reference evidence="3" key="1">
    <citation type="submission" date="2025-08" db="UniProtKB">
        <authorList>
            <consortium name="RefSeq"/>
        </authorList>
    </citation>
    <scope>IDENTIFICATION</scope>
    <source>
        <tissue evidence="3">Liver</tissue>
    </source>
</reference>
<gene>
    <name evidence="3" type="primary">LOC115938717</name>
</gene>
<dbReference type="RefSeq" id="XP_030878543.1">
    <property type="nucleotide sequence ID" value="XM_031022683.1"/>
</dbReference>
<dbReference type="Pfam" id="PF16179">
    <property type="entry name" value="RHD_dimer"/>
    <property type="match status" value="1"/>
</dbReference>
<keyword evidence="2" id="KW-1185">Reference proteome</keyword>
<dbReference type="GO" id="GO:0000981">
    <property type="term" value="F:DNA-binding transcription factor activity, RNA polymerase II-specific"/>
    <property type="evidence" value="ECO:0007669"/>
    <property type="project" value="TreeGrafter"/>
</dbReference>
<dbReference type="InterPro" id="IPR013783">
    <property type="entry name" value="Ig-like_fold"/>
</dbReference>
<sequence>MEAKMDRDLCKPNSLVVEIPPFRNQRITSPVQVSFYVCNGKRKRSQYQHFTYLPANVPAPSGNTHSPVLAGEGL</sequence>
<dbReference type="InterPro" id="IPR008366">
    <property type="entry name" value="NFAT"/>
</dbReference>
<dbReference type="GO" id="GO:0033173">
    <property type="term" value="P:calcineurin-NFAT signaling cascade"/>
    <property type="evidence" value="ECO:0007669"/>
    <property type="project" value="TreeGrafter"/>
</dbReference>
<dbReference type="InterPro" id="IPR032397">
    <property type="entry name" value="RHD_dimer"/>
</dbReference>
<dbReference type="PANTHER" id="PTHR12533">
    <property type="entry name" value="NFAT"/>
    <property type="match status" value="1"/>
</dbReference>
<feature type="domain" description="Rel homology dimerisation" evidence="1">
    <location>
        <begin position="3"/>
        <end position="55"/>
    </location>
</feature>
<accession>A0A7F8QE67</accession>
<organism evidence="2 3">
    <name type="scientific">Leptonychotes weddellii</name>
    <name type="common">Weddell seal</name>
    <name type="synonym">Otaria weddellii</name>
    <dbReference type="NCBI Taxonomy" id="9713"/>
    <lineage>
        <taxon>Eukaryota</taxon>
        <taxon>Metazoa</taxon>
        <taxon>Chordata</taxon>
        <taxon>Craniata</taxon>
        <taxon>Vertebrata</taxon>
        <taxon>Euteleostomi</taxon>
        <taxon>Mammalia</taxon>
        <taxon>Eutheria</taxon>
        <taxon>Laurasiatheria</taxon>
        <taxon>Carnivora</taxon>
        <taxon>Caniformia</taxon>
        <taxon>Pinnipedia</taxon>
        <taxon>Phocidae</taxon>
        <taxon>Monachinae</taxon>
        <taxon>Lobodontini</taxon>
        <taxon>Leptonychotes</taxon>
    </lineage>
</organism>
<proteinExistence type="predicted"/>
<dbReference type="Proteomes" id="UP000245341">
    <property type="component" value="Unplaced"/>
</dbReference>
<dbReference type="SUPFAM" id="SSF81296">
    <property type="entry name" value="E set domains"/>
    <property type="match status" value="1"/>
</dbReference>